<dbReference type="GO" id="GO:0004197">
    <property type="term" value="F:cysteine-type endopeptidase activity"/>
    <property type="evidence" value="ECO:0007669"/>
    <property type="project" value="TreeGrafter"/>
</dbReference>
<comment type="caution">
    <text evidence="2">The sequence shown here is derived from an EMBL/GenBank/DDBJ whole genome shotgun (WGS) entry which is preliminary data.</text>
</comment>
<dbReference type="AlphaFoldDB" id="A0A9J6ATP0"/>
<protein>
    <submittedName>
        <fullName evidence="2">Uncharacterized protein</fullName>
    </submittedName>
</protein>
<comment type="similarity">
    <text evidence="1">Belongs to the peptidase C13 family.</text>
</comment>
<dbReference type="PANTHER" id="PTHR12000">
    <property type="entry name" value="HEMOGLOBINASE FAMILY MEMBER"/>
    <property type="match status" value="1"/>
</dbReference>
<gene>
    <name evidence="2" type="ORF">H5410_012804</name>
</gene>
<name>A0A9J6ATP0_SOLCO</name>
<dbReference type="Gene3D" id="3.40.50.1460">
    <property type="match status" value="1"/>
</dbReference>
<accession>A0A9J6ATP0</accession>
<evidence type="ECO:0000256" key="1">
    <source>
        <dbReference type="ARBA" id="ARBA00009941"/>
    </source>
</evidence>
<dbReference type="Pfam" id="PF01650">
    <property type="entry name" value="Peptidase_C13"/>
    <property type="match status" value="1"/>
</dbReference>
<dbReference type="OrthoDB" id="1304040at2759"/>
<dbReference type="Proteomes" id="UP000824120">
    <property type="component" value="Chromosome 2"/>
</dbReference>
<evidence type="ECO:0000313" key="2">
    <source>
        <dbReference type="EMBL" id="KAG5627586.1"/>
    </source>
</evidence>
<sequence length="122" mass="13957">MLTDKPCRPMLLYQDDVCDACQLLIKGGLKDENIIYITKLYSCLMCYLLRKDYTRDDINVDNFLVVLFGNQTALTRYQKDGNSDPNDHHIYMFYSDHGGFGVLDTKGGDVVQFEYSMGTQAC</sequence>
<keyword evidence="3" id="KW-1185">Reference proteome</keyword>
<dbReference type="GO" id="GO:0005773">
    <property type="term" value="C:vacuole"/>
    <property type="evidence" value="ECO:0007669"/>
    <property type="project" value="GOC"/>
</dbReference>
<dbReference type="GO" id="GO:0051603">
    <property type="term" value="P:proteolysis involved in protein catabolic process"/>
    <property type="evidence" value="ECO:0007669"/>
    <property type="project" value="TreeGrafter"/>
</dbReference>
<reference evidence="2 3" key="1">
    <citation type="submission" date="2020-09" db="EMBL/GenBank/DDBJ databases">
        <title>De no assembly of potato wild relative species, Solanum commersonii.</title>
        <authorList>
            <person name="Cho K."/>
        </authorList>
    </citation>
    <scope>NUCLEOTIDE SEQUENCE [LARGE SCALE GENOMIC DNA]</scope>
    <source>
        <strain evidence="2">LZ3.2</strain>
        <tissue evidence="2">Leaf</tissue>
    </source>
</reference>
<proteinExistence type="inferred from homology"/>
<evidence type="ECO:0000313" key="3">
    <source>
        <dbReference type="Proteomes" id="UP000824120"/>
    </source>
</evidence>
<dbReference type="PANTHER" id="PTHR12000:SF50">
    <property type="entry name" value="VACUOLAR-PROCESSING ENZYME GAMMA-ISOZYME"/>
    <property type="match status" value="1"/>
</dbReference>
<dbReference type="GO" id="GO:0006624">
    <property type="term" value="P:vacuolar protein processing"/>
    <property type="evidence" value="ECO:0007669"/>
    <property type="project" value="TreeGrafter"/>
</dbReference>
<dbReference type="EMBL" id="JACXVP010000002">
    <property type="protein sequence ID" value="KAG5627586.1"/>
    <property type="molecule type" value="Genomic_DNA"/>
</dbReference>
<organism evidence="2 3">
    <name type="scientific">Solanum commersonii</name>
    <name type="common">Commerson's wild potato</name>
    <name type="synonym">Commerson's nightshade</name>
    <dbReference type="NCBI Taxonomy" id="4109"/>
    <lineage>
        <taxon>Eukaryota</taxon>
        <taxon>Viridiplantae</taxon>
        <taxon>Streptophyta</taxon>
        <taxon>Embryophyta</taxon>
        <taxon>Tracheophyta</taxon>
        <taxon>Spermatophyta</taxon>
        <taxon>Magnoliopsida</taxon>
        <taxon>eudicotyledons</taxon>
        <taxon>Gunneridae</taxon>
        <taxon>Pentapetalae</taxon>
        <taxon>asterids</taxon>
        <taxon>lamiids</taxon>
        <taxon>Solanales</taxon>
        <taxon>Solanaceae</taxon>
        <taxon>Solanoideae</taxon>
        <taxon>Solaneae</taxon>
        <taxon>Solanum</taxon>
    </lineage>
</organism>
<dbReference type="InterPro" id="IPR001096">
    <property type="entry name" value="Peptidase_C13"/>
</dbReference>